<comment type="caution">
    <text evidence="1">The sequence shown here is derived from an EMBL/GenBank/DDBJ whole genome shotgun (WGS) entry which is preliminary data.</text>
</comment>
<evidence type="ECO:0000313" key="2">
    <source>
        <dbReference type="Proteomes" id="UP001498476"/>
    </source>
</evidence>
<protein>
    <submittedName>
        <fullName evidence="1">Uncharacterized protein</fullName>
    </submittedName>
</protein>
<reference evidence="1 2" key="1">
    <citation type="journal article" date="2025" name="Microbiol. Resour. Announc.">
        <title>Draft genome sequences for Neonectria magnoliae and Neonectria punicea, canker pathogens of Liriodendron tulipifera and Acer saccharum in West Virginia.</title>
        <authorList>
            <person name="Petronek H.M."/>
            <person name="Kasson M.T."/>
            <person name="Metheny A.M."/>
            <person name="Stauder C.M."/>
            <person name="Lovett B."/>
            <person name="Lynch S.C."/>
            <person name="Garnas J.R."/>
            <person name="Kasson L.R."/>
            <person name="Stajich J.E."/>
        </authorList>
    </citation>
    <scope>NUCLEOTIDE SEQUENCE [LARGE SCALE GENOMIC DNA]</scope>
    <source>
        <strain evidence="1 2">NRRL 64653</strain>
    </source>
</reference>
<accession>A0ABR1H025</accession>
<evidence type="ECO:0000313" key="1">
    <source>
        <dbReference type="EMBL" id="KAK7414229.1"/>
    </source>
</evidence>
<proteinExistence type="predicted"/>
<dbReference type="EMBL" id="JAZAVJ010000108">
    <property type="protein sequence ID" value="KAK7414229.1"/>
    <property type="molecule type" value="Genomic_DNA"/>
</dbReference>
<name>A0ABR1H025_9HYPO</name>
<keyword evidence="2" id="KW-1185">Reference proteome</keyword>
<organism evidence="1 2">
    <name type="scientific">Neonectria punicea</name>
    <dbReference type="NCBI Taxonomy" id="979145"/>
    <lineage>
        <taxon>Eukaryota</taxon>
        <taxon>Fungi</taxon>
        <taxon>Dikarya</taxon>
        <taxon>Ascomycota</taxon>
        <taxon>Pezizomycotina</taxon>
        <taxon>Sordariomycetes</taxon>
        <taxon>Hypocreomycetidae</taxon>
        <taxon>Hypocreales</taxon>
        <taxon>Nectriaceae</taxon>
        <taxon>Neonectria</taxon>
    </lineage>
</organism>
<sequence>MSCERRPRKAFYAHRFAAVSLSQNTIPETAFNRIRGVAWDSPKYTYAAKRVLELSAQKKRVLIYVNNALSAT</sequence>
<gene>
    <name evidence="1" type="ORF">QQX98_006924</name>
</gene>
<dbReference type="Proteomes" id="UP001498476">
    <property type="component" value="Unassembled WGS sequence"/>
</dbReference>